<dbReference type="PANTHER" id="PTHR43383:SF2">
    <property type="entry name" value="AMIDOHYDROLASE 2 FAMILY PROTEIN"/>
    <property type="match status" value="1"/>
</dbReference>
<dbReference type="InterPro" id="IPR043502">
    <property type="entry name" value="DNA/RNA_pol_sf"/>
</dbReference>
<feature type="domain" description="Reverse transcriptase Ty1/copia-type" evidence="1">
    <location>
        <begin position="55"/>
        <end position="273"/>
    </location>
</feature>
<dbReference type="InterPro" id="IPR013103">
    <property type="entry name" value="RVT_2"/>
</dbReference>
<accession>A0A2I0WLW3</accession>
<proteinExistence type="predicted"/>
<sequence length="273" mass="31076">MQTRLKSGIRKPKPILNLLAQSTSPTTPTSYNQAMKSDHWLLAMHAEFEALTNQATWSLVPAPPNKPVLGCKWTFKTKLLPNGQVDRYKARLVALGYDQKFGINYTETFSPVAKMPTIRLLLTLALQQKWPMYQLDVANAFLHGDLPEDIYMWQPPGFVNKQQPNAVCKLHKSLYGLKQAPRQWFQKLTNFLKSQGFIFSRADQSLLILDTADTQIFILIYVDDFLVTGNNSVAIRRLLQHLQSEFALKQLGDISLFLGIQVIQSSNSYFLSQ</sequence>
<reference evidence="2 3" key="1">
    <citation type="journal article" date="2016" name="Sci. Rep.">
        <title>The Dendrobium catenatum Lindl. genome sequence provides insights into polysaccharide synthase, floral development and adaptive evolution.</title>
        <authorList>
            <person name="Zhang G.Q."/>
            <person name="Xu Q."/>
            <person name="Bian C."/>
            <person name="Tsai W.C."/>
            <person name="Yeh C.M."/>
            <person name="Liu K.W."/>
            <person name="Yoshida K."/>
            <person name="Zhang L.S."/>
            <person name="Chang S.B."/>
            <person name="Chen F."/>
            <person name="Shi Y."/>
            <person name="Su Y.Y."/>
            <person name="Zhang Y.Q."/>
            <person name="Chen L.J."/>
            <person name="Yin Y."/>
            <person name="Lin M."/>
            <person name="Huang H."/>
            <person name="Deng H."/>
            <person name="Wang Z.W."/>
            <person name="Zhu S.L."/>
            <person name="Zhao X."/>
            <person name="Deng C."/>
            <person name="Niu S.C."/>
            <person name="Huang J."/>
            <person name="Wang M."/>
            <person name="Liu G.H."/>
            <person name="Yang H.J."/>
            <person name="Xiao X.J."/>
            <person name="Hsiao Y.Y."/>
            <person name="Wu W.L."/>
            <person name="Chen Y.Y."/>
            <person name="Mitsuda N."/>
            <person name="Ohme-Takagi M."/>
            <person name="Luo Y.B."/>
            <person name="Van de Peer Y."/>
            <person name="Liu Z.J."/>
        </authorList>
    </citation>
    <scope>NUCLEOTIDE SEQUENCE [LARGE SCALE GENOMIC DNA]</scope>
    <source>
        <tissue evidence="2">The whole plant</tissue>
    </source>
</reference>
<dbReference type="SUPFAM" id="SSF56672">
    <property type="entry name" value="DNA/RNA polymerases"/>
    <property type="match status" value="1"/>
</dbReference>
<name>A0A2I0WLW3_9ASPA</name>
<evidence type="ECO:0000259" key="1">
    <source>
        <dbReference type="Pfam" id="PF07727"/>
    </source>
</evidence>
<dbReference type="Proteomes" id="UP000233837">
    <property type="component" value="Unassembled WGS sequence"/>
</dbReference>
<evidence type="ECO:0000313" key="2">
    <source>
        <dbReference type="EMBL" id="PKU76638.1"/>
    </source>
</evidence>
<dbReference type="EMBL" id="KZ502537">
    <property type="protein sequence ID" value="PKU76638.1"/>
    <property type="molecule type" value="Genomic_DNA"/>
</dbReference>
<gene>
    <name evidence="2" type="ORF">MA16_Dca001243</name>
</gene>
<dbReference type="Pfam" id="PF07727">
    <property type="entry name" value="RVT_2"/>
    <property type="match status" value="1"/>
</dbReference>
<dbReference type="AlphaFoldDB" id="A0A2I0WLW3"/>
<organism evidence="2 3">
    <name type="scientific">Dendrobium catenatum</name>
    <dbReference type="NCBI Taxonomy" id="906689"/>
    <lineage>
        <taxon>Eukaryota</taxon>
        <taxon>Viridiplantae</taxon>
        <taxon>Streptophyta</taxon>
        <taxon>Embryophyta</taxon>
        <taxon>Tracheophyta</taxon>
        <taxon>Spermatophyta</taxon>
        <taxon>Magnoliopsida</taxon>
        <taxon>Liliopsida</taxon>
        <taxon>Asparagales</taxon>
        <taxon>Orchidaceae</taxon>
        <taxon>Epidendroideae</taxon>
        <taxon>Malaxideae</taxon>
        <taxon>Dendrobiinae</taxon>
        <taxon>Dendrobium</taxon>
    </lineage>
</organism>
<evidence type="ECO:0000313" key="3">
    <source>
        <dbReference type="Proteomes" id="UP000233837"/>
    </source>
</evidence>
<dbReference type="PANTHER" id="PTHR43383">
    <property type="entry name" value="NODULIN 6"/>
    <property type="match status" value="1"/>
</dbReference>
<keyword evidence="3" id="KW-1185">Reference proteome</keyword>
<reference evidence="2 3" key="2">
    <citation type="journal article" date="2017" name="Nature">
        <title>The Apostasia genome and the evolution of orchids.</title>
        <authorList>
            <person name="Zhang G.Q."/>
            <person name="Liu K.W."/>
            <person name="Li Z."/>
            <person name="Lohaus R."/>
            <person name="Hsiao Y.Y."/>
            <person name="Niu S.C."/>
            <person name="Wang J.Y."/>
            <person name="Lin Y.C."/>
            <person name="Xu Q."/>
            <person name="Chen L.J."/>
            <person name="Yoshida K."/>
            <person name="Fujiwara S."/>
            <person name="Wang Z.W."/>
            <person name="Zhang Y.Q."/>
            <person name="Mitsuda N."/>
            <person name="Wang M."/>
            <person name="Liu G.H."/>
            <person name="Pecoraro L."/>
            <person name="Huang H.X."/>
            <person name="Xiao X.J."/>
            <person name="Lin M."/>
            <person name="Wu X.Y."/>
            <person name="Wu W.L."/>
            <person name="Chen Y.Y."/>
            <person name="Chang S.B."/>
            <person name="Sakamoto S."/>
            <person name="Ohme-Takagi M."/>
            <person name="Yagi M."/>
            <person name="Zeng S.J."/>
            <person name="Shen C.Y."/>
            <person name="Yeh C.M."/>
            <person name="Luo Y.B."/>
            <person name="Tsai W.C."/>
            <person name="Van de Peer Y."/>
            <person name="Liu Z.J."/>
        </authorList>
    </citation>
    <scope>NUCLEOTIDE SEQUENCE [LARGE SCALE GENOMIC DNA]</scope>
    <source>
        <tissue evidence="2">The whole plant</tissue>
    </source>
</reference>
<protein>
    <submittedName>
        <fullName evidence="2">Retrovirus-related Pol polyprotein from transposon TNT 1-94</fullName>
    </submittedName>
</protein>